<organism evidence="2 3">
    <name type="scientific">Pterulicium gracile</name>
    <dbReference type="NCBI Taxonomy" id="1884261"/>
    <lineage>
        <taxon>Eukaryota</taxon>
        <taxon>Fungi</taxon>
        <taxon>Dikarya</taxon>
        <taxon>Basidiomycota</taxon>
        <taxon>Agaricomycotina</taxon>
        <taxon>Agaricomycetes</taxon>
        <taxon>Agaricomycetidae</taxon>
        <taxon>Agaricales</taxon>
        <taxon>Pleurotineae</taxon>
        <taxon>Pterulaceae</taxon>
        <taxon>Pterulicium</taxon>
    </lineage>
</organism>
<feature type="region of interest" description="Disordered" evidence="1">
    <location>
        <begin position="278"/>
        <end position="297"/>
    </location>
</feature>
<protein>
    <submittedName>
        <fullName evidence="2">Uncharacterized protein</fullName>
    </submittedName>
</protein>
<evidence type="ECO:0000313" key="2">
    <source>
        <dbReference type="EMBL" id="TFL04284.1"/>
    </source>
</evidence>
<evidence type="ECO:0000313" key="3">
    <source>
        <dbReference type="Proteomes" id="UP000305067"/>
    </source>
</evidence>
<dbReference type="AlphaFoldDB" id="A0A5C3R0Q7"/>
<keyword evidence="3" id="KW-1185">Reference proteome</keyword>
<proteinExistence type="predicted"/>
<name>A0A5C3R0Q7_9AGAR</name>
<dbReference type="Proteomes" id="UP000305067">
    <property type="component" value="Unassembled WGS sequence"/>
</dbReference>
<sequence>MQFCCLEFLMNFFVRTTTDDVVSPKPCYQALCGAMAHVGPRGFPSDPIARKQMRKDHPHFLNTPFRFLFHQRTTSQLEALTFTTCECDTSDAREAALHASDHCSAAHLGDSETQGSPSTSTELSSFLGLTLMFAVSYLKDLHPESLEKNCALEGVLARKEFQAGGQKLSALERFNQLLSEIDVEITTVDLETSGASPTDLQACEPLAVANGRTVTLRGAKGQVRWLFTESGLTLEGTRFLSMKEDMLKNADSEFIADWKLLTKDICIFRRRRGRESSTQRWDGQHGAIDSNYPGSRH</sequence>
<gene>
    <name evidence="2" type="ORF">BDV98DRAFT_602704</name>
</gene>
<dbReference type="EMBL" id="ML178819">
    <property type="protein sequence ID" value="TFL04284.1"/>
    <property type="molecule type" value="Genomic_DNA"/>
</dbReference>
<evidence type="ECO:0000256" key="1">
    <source>
        <dbReference type="SAM" id="MobiDB-lite"/>
    </source>
</evidence>
<accession>A0A5C3R0Q7</accession>
<reference evidence="2 3" key="1">
    <citation type="journal article" date="2019" name="Nat. Ecol. Evol.">
        <title>Megaphylogeny resolves global patterns of mushroom evolution.</title>
        <authorList>
            <person name="Varga T."/>
            <person name="Krizsan K."/>
            <person name="Foldi C."/>
            <person name="Dima B."/>
            <person name="Sanchez-Garcia M."/>
            <person name="Sanchez-Ramirez S."/>
            <person name="Szollosi G.J."/>
            <person name="Szarkandi J.G."/>
            <person name="Papp V."/>
            <person name="Albert L."/>
            <person name="Andreopoulos W."/>
            <person name="Angelini C."/>
            <person name="Antonin V."/>
            <person name="Barry K.W."/>
            <person name="Bougher N.L."/>
            <person name="Buchanan P."/>
            <person name="Buyck B."/>
            <person name="Bense V."/>
            <person name="Catcheside P."/>
            <person name="Chovatia M."/>
            <person name="Cooper J."/>
            <person name="Damon W."/>
            <person name="Desjardin D."/>
            <person name="Finy P."/>
            <person name="Geml J."/>
            <person name="Haridas S."/>
            <person name="Hughes K."/>
            <person name="Justo A."/>
            <person name="Karasinski D."/>
            <person name="Kautmanova I."/>
            <person name="Kiss B."/>
            <person name="Kocsube S."/>
            <person name="Kotiranta H."/>
            <person name="LaButti K.M."/>
            <person name="Lechner B.E."/>
            <person name="Liimatainen K."/>
            <person name="Lipzen A."/>
            <person name="Lukacs Z."/>
            <person name="Mihaltcheva S."/>
            <person name="Morgado L.N."/>
            <person name="Niskanen T."/>
            <person name="Noordeloos M.E."/>
            <person name="Ohm R.A."/>
            <person name="Ortiz-Santana B."/>
            <person name="Ovrebo C."/>
            <person name="Racz N."/>
            <person name="Riley R."/>
            <person name="Savchenko A."/>
            <person name="Shiryaev A."/>
            <person name="Soop K."/>
            <person name="Spirin V."/>
            <person name="Szebenyi C."/>
            <person name="Tomsovsky M."/>
            <person name="Tulloss R.E."/>
            <person name="Uehling J."/>
            <person name="Grigoriev I.V."/>
            <person name="Vagvolgyi C."/>
            <person name="Papp T."/>
            <person name="Martin F.M."/>
            <person name="Miettinen O."/>
            <person name="Hibbett D.S."/>
            <person name="Nagy L.G."/>
        </authorList>
    </citation>
    <scope>NUCLEOTIDE SEQUENCE [LARGE SCALE GENOMIC DNA]</scope>
    <source>
        <strain evidence="2 3">CBS 309.79</strain>
    </source>
</reference>